<sequence length="171" mass="18859">MMASLFSVEMPCRDGTAEQWVEWLTENVPCDTLRDTAAILSRPSAGSGLRDLCVWWNELHDAGLVSHSVKPDNPAQELKAAWAAFLKNDTARECLSDLEAVRSEIERASFVKGGWFRLEKLLRGACNGAGVPICRVLIDGGYRDDKSRKQADDPRGSRTAASEYLARFGQG</sequence>
<proteinExistence type="predicted"/>
<dbReference type="EMBL" id="LR796439">
    <property type="protein sequence ID" value="CAB4144313.1"/>
    <property type="molecule type" value="Genomic_DNA"/>
</dbReference>
<dbReference type="EMBL" id="LR797152">
    <property type="protein sequence ID" value="CAB4190106.1"/>
    <property type="molecule type" value="Genomic_DNA"/>
</dbReference>
<accession>A0A6J5T1Y2</accession>
<gene>
    <name evidence="2" type="ORF">UFOVP1045_80</name>
    <name evidence="3" type="ORF">UFOVP1194_34</name>
    <name evidence="4" type="ORF">UFOVP1641_30</name>
    <name evidence="1" type="ORF">UFOVP466_33</name>
</gene>
<evidence type="ECO:0000313" key="4">
    <source>
        <dbReference type="EMBL" id="CAB4221793.1"/>
    </source>
</evidence>
<evidence type="ECO:0000313" key="3">
    <source>
        <dbReference type="EMBL" id="CAB4190106.1"/>
    </source>
</evidence>
<dbReference type="EMBL" id="LR796996">
    <property type="protein sequence ID" value="CAB4180688.1"/>
    <property type="molecule type" value="Genomic_DNA"/>
</dbReference>
<organism evidence="4">
    <name type="scientific">uncultured Caudovirales phage</name>
    <dbReference type="NCBI Taxonomy" id="2100421"/>
    <lineage>
        <taxon>Viruses</taxon>
        <taxon>Duplodnaviria</taxon>
        <taxon>Heunggongvirae</taxon>
        <taxon>Uroviricota</taxon>
        <taxon>Caudoviricetes</taxon>
        <taxon>Peduoviridae</taxon>
        <taxon>Maltschvirus</taxon>
        <taxon>Maltschvirus maltsch</taxon>
    </lineage>
</organism>
<protein>
    <submittedName>
        <fullName evidence="4">Uncharacterized protein</fullName>
    </submittedName>
</protein>
<evidence type="ECO:0000313" key="1">
    <source>
        <dbReference type="EMBL" id="CAB4144313.1"/>
    </source>
</evidence>
<reference evidence="4" key="1">
    <citation type="submission" date="2020-05" db="EMBL/GenBank/DDBJ databases">
        <authorList>
            <person name="Chiriac C."/>
            <person name="Salcher M."/>
            <person name="Ghai R."/>
            <person name="Kavagutti S V."/>
        </authorList>
    </citation>
    <scope>NUCLEOTIDE SEQUENCE</scope>
</reference>
<evidence type="ECO:0000313" key="2">
    <source>
        <dbReference type="EMBL" id="CAB4180688.1"/>
    </source>
</evidence>
<name>A0A6J5T1Y2_9CAUD</name>
<dbReference type="EMBL" id="LR797505">
    <property type="protein sequence ID" value="CAB4221793.1"/>
    <property type="molecule type" value="Genomic_DNA"/>
</dbReference>